<evidence type="ECO:0000313" key="3">
    <source>
        <dbReference type="Proteomes" id="UP000006729"/>
    </source>
</evidence>
<dbReference type="EMBL" id="CM009307">
    <property type="protein sequence ID" value="PNS92412.1"/>
    <property type="molecule type" value="Genomic_DNA"/>
</dbReference>
<evidence type="ECO:0000313" key="2">
    <source>
        <dbReference type="EMBL" id="PNS92412.1"/>
    </source>
</evidence>
<protein>
    <submittedName>
        <fullName evidence="2">Uncharacterized protein</fullName>
    </submittedName>
</protein>
<feature type="region of interest" description="Disordered" evidence="1">
    <location>
        <begin position="40"/>
        <end position="76"/>
    </location>
</feature>
<accession>A0A2K1WV59</accession>
<dbReference type="Proteomes" id="UP000006729">
    <property type="component" value="Chromosome 18"/>
</dbReference>
<dbReference type="InParanoid" id="A0A2K1WV59"/>
<sequence>MRGQETRRKVVFYCKTSLLIKAWMHVITWKCSFAGRKKPSWRRQKVGDKRRVPITQQENHLGSPLGKFLSNQNDVS</sequence>
<evidence type="ECO:0000256" key="1">
    <source>
        <dbReference type="SAM" id="MobiDB-lite"/>
    </source>
</evidence>
<gene>
    <name evidence="2" type="ORF">POPTR_018G031200</name>
</gene>
<name>A0A2K1WV59_POPTR</name>
<dbReference type="AlphaFoldDB" id="A0A2K1WV59"/>
<keyword evidence="3" id="KW-1185">Reference proteome</keyword>
<proteinExistence type="predicted"/>
<organism evidence="2 3">
    <name type="scientific">Populus trichocarpa</name>
    <name type="common">Western balsam poplar</name>
    <name type="synonym">Populus balsamifera subsp. trichocarpa</name>
    <dbReference type="NCBI Taxonomy" id="3694"/>
    <lineage>
        <taxon>Eukaryota</taxon>
        <taxon>Viridiplantae</taxon>
        <taxon>Streptophyta</taxon>
        <taxon>Embryophyta</taxon>
        <taxon>Tracheophyta</taxon>
        <taxon>Spermatophyta</taxon>
        <taxon>Magnoliopsida</taxon>
        <taxon>eudicotyledons</taxon>
        <taxon>Gunneridae</taxon>
        <taxon>Pentapetalae</taxon>
        <taxon>rosids</taxon>
        <taxon>fabids</taxon>
        <taxon>Malpighiales</taxon>
        <taxon>Salicaceae</taxon>
        <taxon>Saliceae</taxon>
        <taxon>Populus</taxon>
    </lineage>
</organism>
<reference evidence="2 3" key="1">
    <citation type="journal article" date="2006" name="Science">
        <title>The genome of black cottonwood, Populus trichocarpa (Torr. &amp; Gray).</title>
        <authorList>
            <person name="Tuskan G.A."/>
            <person name="Difazio S."/>
            <person name="Jansson S."/>
            <person name="Bohlmann J."/>
            <person name="Grigoriev I."/>
            <person name="Hellsten U."/>
            <person name="Putnam N."/>
            <person name="Ralph S."/>
            <person name="Rombauts S."/>
            <person name="Salamov A."/>
            <person name="Schein J."/>
            <person name="Sterck L."/>
            <person name="Aerts A."/>
            <person name="Bhalerao R.R."/>
            <person name="Bhalerao R.P."/>
            <person name="Blaudez D."/>
            <person name="Boerjan W."/>
            <person name="Brun A."/>
            <person name="Brunner A."/>
            <person name="Busov V."/>
            <person name="Campbell M."/>
            <person name="Carlson J."/>
            <person name="Chalot M."/>
            <person name="Chapman J."/>
            <person name="Chen G.L."/>
            <person name="Cooper D."/>
            <person name="Coutinho P.M."/>
            <person name="Couturier J."/>
            <person name="Covert S."/>
            <person name="Cronk Q."/>
            <person name="Cunningham R."/>
            <person name="Davis J."/>
            <person name="Degroeve S."/>
            <person name="Dejardin A."/>
            <person name="Depamphilis C."/>
            <person name="Detter J."/>
            <person name="Dirks B."/>
            <person name="Dubchak I."/>
            <person name="Duplessis S."/>
            <person name="Ehlting J."/>
            <person name="Ellis B."/>
            <person name="Gendler K."/>
            <person name="Goodstein D."/>
            <person name="Gribskov M."/>
            <person name="Grimwood J."/>
            <person name="Groover A."/>
            <person name="Gunter L."/>
            <person name="Hamberger B."/>
            <person name="Heinze B."/>
            <person name="Helariutta Y."/>
            <person name="Henrissat B."/>
            <person name="Holligan D."/>
            <person name="Holt R."/>
            <person name="Huang W."/>
            <person name="Islam-Faridi N."/>
            <person name="Jones S."/>
            <person name="Jones-Rhoades M."/>
            <person name="Jorgensen R."/>
            <person name="Joshi C."/>
            <person name="Kangasjarvi J."/>
            <person name="Karlsson J."/>
            <person name="Kelleher C."/>
            <person name="Kirkpatrick R."/>
            <person name="Kirst M."/>
            <person name="Kohler A."/>
            <person name="Kalluri U."/>
            <person name="Larimer F."/>
            <person name="Leebens-Mack J."/>
            <person name="Leple J.C."/>
            <person name="Locascio P."/>
            <person name="Lou Y."/>
            <person name="Lucas S."/>
            <person name="Martin F."/>
            <person name="Montanini B."/>
            <person name="Napoli C."/>
            <person name="Nelson D.R."/>
            <person name="Nelson C."/>
            <person name="Nieminen K."/>
            <person name="Nilsson O."/>
            <person name="Pereda V."/>
            <person name="Peter G."/>
            <person name="Philippe R."/>
            <person name="Pilate G."/>
            <person name="Poliakov A."/>
            <person name="Razumovskaya J."/>
            <person name="Richardson P."/>
            <person name="Rinaldi C."/>
            <person name="Ritland K."/>
            <person name="Rouze P."/>
            <person name="Ryaboy D."/>
            <person name="Schmutz J."/>
            <person name="Schrader J."/>
            <person name="Segerman B."/>
            <person name="Shin H."/>
            <person name="Siddiqui A."/>
            <person name="Sterky F."/>
            <person name="Terry A."/>
            <person name="Tsai C.J."/>
            <person name="Uberbacher E."/>
            <person name="Unneberg P."/>
            <person name="Vahala J."/>
            <person name="Wall K."/>
            <person name="Wessler S."/>
            <person name="Yang G."/>
            <person name="Yin T."/>
            <person name="Douglas C."/>
            <person name="Marra M."/>
            <person name="Sandberg G."/>
            <person name="Van de Peer Y."/>
            <person name="Rokhsar D."/>
        </authorList>
    </citation>
    <scope>NUCLEOTIDE SEQUENCE [LARGE SCALE GENOMIC DNA]</scope>
    <source>
        <strain evidence="3">cv. Nisqually</strain>
    </source>
</reference>